<dbReference type="NCBIfam" id="TIGR03124">
    <property type="entry name" value="citrate_citX"/>
    <property type="match status" value="1"/>
</dbReference>
<dbReference type="GO" id="GO:0005524">
    <property type="term" value="F:ATP binding"/>
    <property type="evidence" value="ECO:0007669"/>
    <property type="project" value="UniProtKB-KW"/>
</dbReference>
<dbReference type="EC" id="2.4.2.52" evidence="7"/>
<dbReference type="RefSeq" id="WP_085366360.1">
    <property type="nucleotide sequence ID" value="NZ_CAUJPZ010000004.1"/>
</dbReference>
<evidence type="ECO:0000256" key="4">
    <source>
        <dbReference type="ARBA" id="ARBA00022741"/>
    </source>
</evidence>
<comment type="similarity">
    <text evidence="7">Belongs to the CitG/MdcB family.</text>
</comment>
<dbReference type="GeneID" id="94580136"/>
<keyword evidence="8" id="KW-0456">Lyase</keyword>
<sequence>MYSAPDFPPLIGSEAPLESVLAARDLRYAAQQALLAGGAASLVSFSVLAPGGVKRSPFLDEIFQTGRACLKQMLTERHIAINAEQHLDLKGGESLLLAADCAADALKPLVMELEHRHPLGRLWDIDIIGGDGKPLSRSGFGLPPRACLCCGEPAKACARSRRHSLDELQTAMRGHYRRYREIVALGGSMSAALCAEAELTPKPGLVDADNQGPHPDMTLPMFRASAHALAPFLTRCALTGSGFAQQPPDEAMLAAVRPVGLQAEQAMLNATGGVNTHKGALFAFGILAAVLGRRIARGERPGWAALSGDIQAVCAGLRQEQGQGDTAGARFYREYGLGGARGEALSGFATVTDVALPAYRQAFAATGNRDHALRYALLKLLAHNRDTNVVKRGGIEALGLLQAKAHEILADAQVFRRPQALCAALKRFDGWCTARNLSTGGSADLLALTIWLTLYLNETGVTS</sequence>
<dbReference type="PANTHER" id="PTHR30201">
    <property type="entry name" value="TRIPHOSPHORIBOSYL-DEPHOSPHO-COA SYNTHASE"/>
    <property type="match status" value="1"/>
</dbReference>
<dbReference type="InterPro" id="IPR017551">
    <property type="entry name" value="TriPribosyl-deP-CoA_syn_CitG"/>
</dbReference>
<accession>A0A1X3D5L4</accession>
<evidence type="ECO:0000256" key="7">
    <source>
        <dbReference type="HAMAP-Rule" id="MF_00397"/>
    </source>
</evidence>
<evidence type="ECO:0000313" key="9">
    <source>
        <dbReference type="Proteomes" id="UP000193118"/>
    </source>
</evidence>
<comment type="caution">
    <text evidence="8">The sequence shown here is derived from an EMBL/GenBank/DDBJ whole genome shotgun (WGS) entry which is preliminary data.</text>
</comment>
<keyword evidence="5 7" id="KW-0067">ATP-binding</keyword>
<dbReference type="GO" id="GO:0051191">
    <property type="term" value="P:prosthetic group biosynthetic process"/>
    <property type="evidence" value="ECO:0007669"/>
    <property type="project" value="InterPro"/>
</dbReference>
<evidence type="ECO:0000256" key="2">
    <source>
        <dbReference type="ARBA" id="ARBA00022679"/>
    </source>
</evidence>
<dbReference type="InterPro" id="IPR002736">
    <property type="entry name" value="CitG"/>
</dbReference>
<dbReference type="Gene3D" id="1.10.4200.10">
    <property type="entry name" value="Triphosphoribosyl-dephospho-CoA protein"/>
    <property type="match status" value="2"/>
</dbReference>
<dbReference type="PANTHER" id="PTHR30201:SF2">
    <property type="entry name" value="2-(5''-TRIPHOSPHORIBOSYL)-3'-DEPHOSPHOCOENZYME-A SYNTHASE"/>
    <property type="match status" value="1"/>
</dbReference>
<reference evidence="9" key="1">
    <citation type="submission" date="2017-01" db="EMBL/GenBank/DDBJ databases">
        <authorList>
            <person name="Wolfgang W.J."/>
            <person name="Cole J."/>
            <person name="Wroblewski D."/>
            <person name="Mcginnis J."/>
            <person name="Musser K.A."/>
        </authorList>
    </citation>
    <scope>NUCLEOTIDE SEQUENCE [LARGE SCALE GENOMIC DNA]</scope>
    <source>
        <strain evidence="9">DSM 19151</strain>
    </source>
</reference>
<keyword evidence="3" id="KW-0548">Nucleotidyltransferase</keyword>
<protein>
    <recommendedName>
        <fullName evidence="7">Probable 2-(5''-triphosphoribosyl)-3'-dephosphocoenzyme-A synthase</fullName>
        <shortName evidence="7">2-(5''-triphosphoribosyl)-3'-dephospho-CoA synthase</shortName>
        <ecNumber evidence="7">2.4.2.52</ecNumber>
    </recommendedName>
</protein>
<keyword evidence="9" id="KW-1185">Reference proteome</keyword>
<evidence type="ECO:0000256" key="3">
    <source>
        <dbReference type="ARBA" id="ARBA00022695"/>
    </source>
</evidence>
<evidence type="ECO:0000256" key="1">
    <source>
        <dbReference type="ARBA" id="ARBA00001210"/>
    </source>
</evidence>
<comment type="catalytic activity">
    <reaction evidence="1 7">
        <text>3'-dephospho-CoA + ATP = 2'-(5''-triphospho-alpha-D-ribosyl)-3'-dephospho-CoA + adenine</text>
        <dbReference type="Rhea" id="RHEA:15117"/>
        <dbReference type="ChEBI" id="CHEBI:16708"/>
        <dbReference type="ChEBI" id="CHEBI:30616"/>
        <dbReference type="ChEBI" id="CHEBI:57328"/>
        <dbReference type="ChEBI" id="CHEBI:61378"/>
        <dbReference type="EC" id="2.4.2.52"/>
    </reaction>
</comment>
<dbReference type="OrthoDB" id="114886at2"/>
<keyword evidence="2 7" id="KW-0808">Transferase</keyword>
<dbReference type="InterPro" id="IPR005551">
    <property type="entry name" value="CitX"/>
</dbReference>
<organism evidence="8 9">
    <name type="scientific">Neisseria dentiae</name>
    <dbReference type="NCBI Taxonomy" id="194197"/>
    <lineage>
        <taxon>Bacteria</taxon>
        <taxon>Pseudomonadati</taxon>
        <taxon>Pseudomonadota</taxon>
        <taxon>Betaproteobacteria</taxon>
        <taxon>Neisseriales</taxon>
        <taxon>Neisseriaceae</taxon>
        <taxon>Neisseria</taxon>
    </lineage>
</organism>
<dbReference type="GO" id="GO:0050519">
    <property type="term" value="F:holo-citrate lyase synthase activity"/>
    <property type="evidence" value="ECO:0007669"/>
    <property type="project" value="UniProtKB-EC"/>
</dbReference>
<comment type="catalytic activity">
    <reaction evidence="6">
        <text>apo-[citrate lyase ACP] + 2'-(5''-triphospho-alpha-D-ribosyl)-3'-dephospho-CoA = holo-[citrate lyase ACP] + diphosphate</text>
        <dbReference type="Rhea" id="RHEA:16333"/>
        <dbReference type="Rhea" id="RHEA-COMP:10157"/>
        <dbReference type="Rhea" id="RHEA-COMP:10158"/>
        <dbReference type="ChEBI" id="CHEBI:29999"/>
        <dbReference type="ChEBI" id="CHEBI:33019"/>
        <dbReference type="ChEBI" id="CHEBI:61378"/>
        <dbReference type="ChEBI" id="CHEBI:82683"/>
        <dbReference type="EC" id="2.7.7.61"/>
    </reaction>
</comment>
<proteinExistence type="inferred from homology"/>
<dbReference type="HAMAP" id="MF_00397">
    <property type="entry name" value="CitG"/>
    <property type="match status" value="1"/>
</dbReference>
<dbReference type="GO" id="GO:0016829">
    <property type="term" value="F:lyase activity"/>
    <property type="evidence" value="ECO:0007669"/>
    <property type="project" value="UniProtKB-KW"/>
</dbReference>
<dbReference type="Pfam" id="PF01874">
    <property type="entry name" value="CitG"/>
    <property type="match status" value="1"/>
</dbReference>
<dbReference type="AlphaFoldDB" id="A0A1X3D5L4"/>
<dbReference type="EMBL" id="MTBO01000025">
    <property type="protein sequence ID" value="OSI15200.1"/>
    <property type="molecule type" value="Genomic_DNA"/>
</dbReference>
<dbReference type="STRING" id="194197.BWD09_09085"/>
<name>A0A1X3D5L4_9NEIS</name>
<dbReference type="GO" id="GO:0046917">
    <property type="term" value="F:triphosphoribosyl-dephospho-CoA synthase activity"/>
    <property type="evidence" value="ECO:0007669"/>
    <property type="project" value="UniProtKB-UniRule"/>
</dbReference>
<keyword evidence="4 7" id="KW-0547">Nucleotide-binding</keyword>
<evidence type="ECO:0000256" key="5">
    <source>
        <dbReference type="ARBA" id="ARBA00022840"/>
    </source>
</evidence>
<dbReference type="Proteomes" id="UP000193118">
    <property type="component" value="Unassembled WGS sequence"/>
</dbReference>
<dbReference type="Pfam" id="PF03802">
    <property type="entry name" value="CitX"/>
    <property type="match status" value="1"/>
</dbReference>
<gene>
    <name evidence="7" type="primary">citG</name>
    <name evidence="8" type="ORF">BWD09_09085</name>
</gene>
<evidence type="ECO:0000256" key="6">
    <source>
        <dbReference type="ARBA" id="ARBA00048574"/>
    </source>
</evidence>
<evidence type="ECO:0000313" key="8">
    <source>
        <dbReference type="EMBL" id="OSI15200.1"/>
    </source>
</evidence>